<gene>
    <name evidence="21" type="ORF">KOW79_008498</name>
</gene>
<dbReference type="GO" id="GO:0070552">
    <property type="term" value="C:BRISC complex"/>
    <property type="evidence" value="ECO:0007669"/>
    <property type="project" value="InterPro"/>
</dbReference>
<feature type="region of interest" description="Disordered" evidence="19">
    <location>
        <begin position="566"/>
        <end position="595"/>
    </location>
</feature>
<keyword evidence="5" id="KW-0132">Cell division</keyword>
<dbReference type="PROSITE" id="PS50217">
    <property type="entry name" value="BZIP"/>
    <property type="match status" value="1"/>
</dbReference>
<evidence type="ECO:0000256" key="2">
    <source>
        <dbReference type="ARBA" id="ARBA00004496"/>
    </source>
</evidence>
<dbReference type="GO" id="GO:0006325">
    <property type="term" value="P:chromatin organization"/>
    <property type="evidence" value="ECO:0007669"/>
    <property type="project" value="UniProtKB-KW"/>
</dbReference>
<evidence type="ECO:0000256" key="7">
    <source>
        <dbReference type="ARBA" id="ARBA00022737"/>
    </source>
</evidence>
<feature type="compositionally biased region" description="Basic and acidic residues" evidence="19">
    <location>
        <begin position="571"/>
        <end position="582"/>
    </location>
</feature>
<comment type="similarity">
    <text evidence="15">Belongs to the BABAM2 family.</text>
</comment>
<dbReference type="PANTHER" id="PTHR15189:SF7">
    <property type="entry name" value="BRISC AND BRCA1-A COMPLEX MEMBER 2"/>
    <property type="match status" value="1"/>
</dbReference>
<dbReference type="Proteomes" id="UP000824219">
    <property type="component" value="Linkage Group LG09"/>
</dbReference>
<organism evidence="21 22">
    <name type="scientific">Hemibagrus wyckioides</name>
    <dbReference type="NCBI Taxonomy" id="337641"/>
    <lineage>
        <taxon>Eukaryota</taxon>
        <taxon>Metazoa</taxon>
        <taxon>Chordata</taxon>
        <taxon>Craniata</taxon>
        <taxon>Vertebrata</taxon>
        <taxon>Euteleostomi</taxon>
        <taxon>Actinopterygii</taxon>
        <taxon>Neopterygii</taxon>
        <taxon>Teleostei</taxon>
        <taxon>Ostariophysi</taxon>
        <taxon>Siluriformes</taxon>
        <taxon>Bagridae</taxon>
        <taxon>Hemibagrus</taxon>
    </lineage>
</organism>
<keyword evidence="7" id="KW-0677">Repeat</keyword>
<keyword evidence="6" id="KW-0053">Apoptosis</keyword>
<dbReference type="GO" id="GO:0003700">
    <property type="term" value="F:DNA-binding transcription factor activity"/>
    <property type="evidence" value="ECO:0007669"/>
    <property type="project" value="InterPro"/>
</dbReference>
<feature type="domain" description="BZIP" evidence="20">
    <location>
        <begin position="588"/>
        <end position="651"/>
    </location>
</feature>
<evidence type="ECO:0000259" key="20">
    <source>
        <dbReference type="PROSITE" id="PS50217"/>
    </source>
</evidence>
<evidence type="ECO:0000256" key="8">
    <source>
        <dbReference type="ARBA" id="ARBA00022763"/>
    </source>
</evidence>
<keyword evidence="22" id="KW-1185">Reference proteome</keyword>
<evidence type="ECO:0000313" key="21">
    <source>
        <dbReference type="EMBL" id="KAG7328554.1"/>
    </source>
</evidence>
<keyword evidence="10" id="KW-0833">Ubl conjugation pathway</keyword>
<dbReference type="SMART" id="SM00338">
    <property type="entry name" value="BRLZ"/>
    <property type="match status" value="1"/>
</dbReference>
<dbReference type="PRINTS" id="PR00042">
    <property type="entry name" value="LEUZIPPRFOS"/>
</dbReference>
<evidence type="ECO:0000256" key="11">
    <source>
        <dbReference type="ARBA" id="ARBA00022853"/>
    </source>
</evidence>
<evidence type="ECO:0000256" key="1">
    <source>
        <dbReference type="ARBA" id="ARBA00004123"/>
    </source>
</evidence>
<dbReference type="EMBL" id="JAHKSW010000009">
    <property type="protein sequence ID" value="KAG7328554.1"/>
    <property type="molecule type" value="Genomic_DNA"/>
</dbReference>
<feature type="compositionally biased region" description="Low complexity" evidence="19">
    <location>
        <begin position="781"/>
        <end position="793"/>
    </location>
</feature>
<keyword evidence="14" id="KW-0131">Cell cycle</keyword>
<dbReference type="FunFam" id="1.20.5.170:FF:000006">
    <property type="entry name" value="fos-related antigen 2 isoform X1"/>
    <property type="match status" value="1"/>
</dbReference>
<dbReference type="CDD" id="cd23664">
    <property type="entry name" value="BRE"/>
    <property type="match status" value="1"/>
</dbReference>
<protein>
    <recommendedName>
        <fullName evidence="3">BRISC and BRCA1-A complex member 2</fullName>
    </recommendedName>
    <alternativeName>
        <fullName evidence="16">BRCA1-A complex subunit BRE</fullName>
    </alternativeName>
    <alternativeName>
        <fullName evidence="17">BRCA1/BRCA2-containing complex subunit 45</fullName>
    </alternativeName>
    <alternativeName>
        <fullName evidence="18">Brain and reproductive organ-expressed protein</fullName>
    </alternativeName>
</protein>
<evidence type="ECO:0000256" key="12">
    <source>
        <dbReference type="ARBA" id="ARBA00023204"/>
    </source>
</evidence>
<evidence type="ECO:0000313" key="22">
    <source>
        <dbReference type="Proteomes" id="UP000824219"/>
    </source>
</evidence>
<feature type="compositionally biased region" description="Low complexity" evidence="19">
    <location>
        <begin position="762"/>
        <end position="773"/>
    </location>
</feature>
<dbReference type="GO" id="GO:0006915">
    <property type="term" value="P:apoptotic process"/>
    <property type="evidence" value="ECO:0007669"/>
    <property type="project" value="UniProtKB-KW"/>
</dbReference>
<dbReference type="PROSITE" id="PS00036">
    <property type="entry name" value="BZIP_BASIC"/>
    <property type="match status" value="1"/>
</dbReference>
<evidence type="ECO:0000256" key="6">
    <source>
        <dbReference type="ARBA" id="ARBA00022703"/>
    </source>
</evidence>
<accession>A0A9D3NTY8</accession>
<dbReference type="GO" id="GO:0051301">
    <property type="term" value="P:cell division"/>
    <property type="evidence" value="ECO:0007669"/>
    <property type="project" value="UniProtKB-KW"/>
</dbReference>
<evidence type="ECO:0000256" key="5">
    <source>
        <dbReference type="ARBA" id="ARBA00022618"/>
    </source>
</evidence>
<dbReference type="Gene3D" id="1.20.5.170">
    <property type="match status" value="1"/>
</dbReference>
<keyword evidence="9" id="KW-0498">Mitosis</keyword>
<comment type="caution">
    <text evidence="21">The sequence shown here is derived from an EMBL/GenBank/DDBJ whole genome shotgun (WGS) entry which is preliminary data.</text>
</comment>
<dbReference type="GO" id="GO:0006302">
    <property type="term" value="P:double-strand break repair"/>
    <property type="evidence" value="ECO:0007669"/>
    <property type="project" value="TreeGrafter"/>
</dbReference>
<dbReference type="Pfam" id="PF06113">
    <property type="entry name" value="BRE"/>
    <property type="match status" value="1"/>
</dbReference>
<evidence type="ECO:0000256" key="18">
    <source>
        <dbReference type="ARBA" id="ARBA00033372"/>
    </source>
</evidence>
<dbReference type="CDD" id="cd14721">
    <property type="entry name" value="bZIP_Fos"/>
    <property type="match status" value="1"/>
</dbReference>
<dbReference type="GO" id="GO:0070531">
    <property type="term" value="C:BRCA1-A complex"/>
    <property type="evidence" value="ECO:0007669"/>
    <property type="project" value="InterPro"/>
</dbReference>
<dbReference type="InterPro" id="IPR000837">
    <property type="entry name" value="AP-1"/>
</dbReference>
<keyword evidence="8" id="KW-0227">DNA damage</keyword>
<feature type="compositionally biased region" description="Polar residues" evidence="19">
    <location>
        <begin position="743"/>
        <end position="753"/>
    </location>
</feature>
<evidence type="ECO:0000256" key="15">
    <source>
        <dbReference type="ARBA" id="ARBA00025766"/>
    </source>
</evidence>
<dbReference type="GO" id="GO:0006357">
    <property type="term" value="P:regulation of transcription by RNA polymerase II"/>
    <property type="evidence" value="ECO:0007669"/>
    <property type="project" value="InterPro"/>
</dbReference>
<evidence type="ECO:0000256" key="3">
    <source>
        <dbReference type="ARBA" id="ARBA00019438"/>
    </source>
</evidence>
<keyword evidence="12" id="KW-0234">DNA repair</keyword>
<dbReference type="SUPFAM" id="SSF57959">
    <property type="entry name" value="Leucine zipper domain"/>
    <property type="match status" value="1"/>
</dbReference>
<evidence type="ECO:0000256" key="16">
    <source>
        <dbReference type="ARBA" id="ARBA00032491"/>
    </source>
</evidence>
<evidence type="ECO:0000256" key="17">
    <source>
        <dbReference type="ARBA" id="ARBA00032630"/>
    </source>
</evidence>
<reference evidence="21 22" key="1">
    <citation type="submission" date="2021-06" db="EMBL/GenBank/DDBJ databases">
        <title>Chromosome-level genome assembly of the red-tail catfish (Hemibagrus wyckioides).</title>
        <authorList>
            <person name="Shao F."/>
        </authorList>
    </citation>
    <scope>NUCLEOTIDE SEQUENCE [LARGE SCALE GENOMIC DNA]</scope>
    <source>
        <strain evidence="21">EC202008001</strain>
        <tissue evidence="21">Blood</tissue>
    </source>
</reference>
<dbReference type="InterPro" id="IPR004827">
    <property type="entry name" value="bZIP"/>
</dbReference>
<dbReference type="AlphaFoldDB" id="A0A9D3NTY8"/>
<dbReference type="OrthoDB" id="538811at2759"/>
<dbReference type="GO" id="GO:0005737">
    <property type="term" value="C:cytoplasm"/>
    <property type="evidence" value="ECO:0007669"/>
    <property type="project" value="UniProtKB-SubCell"/>
</dbReference>
<evidence type="ECO:0000256" key="4">
    <source>
        <dbReference type="ARBA" id="ARBA00022490"/>
    </source>
</evidence>
<comment type="subcellular location">
    <subcellularLocation>
        <location evidence="2">Cytoplasm</location>
    </subcellularLocation>
    <subcellularLocation>
        <location evidence="1">Nucleus</location>
    </subcellularLocation>
</comment>
<dbReference type="Pfam" id="PF00170">
    <property type="entry name" value="bZIP_1"/>
    <property type="match status" value="1"/>
</dbReference>
<feature type="region of interest" description="Disordered" evidence="19">
    <location>
        <begin position="743"/>
        <end position="799"/>
    </location>
</feature>
<name>A0A9D3NTY8_9TELE</name>
<evidence type="ECO:0000256" key="14">
    <source>
        <dbReference type="ARBA" id="ARBA00023306"/>
    </source>
</evidence>
<evidence type="ECO:0000256" key="10">
    <source>
        <dbReference type="ARBA" id="ARBA00022786"/>
    </source>
</evidence>
<keyword evidence="13" id="KW-0539">Nucleus</keyword>
<keyword evidence="11" id="KW-0156">Chromatin regulator</keyword>
<dbReference type="PANTHER" id="PTHR15189">
    <property type="entry name" value="BRISC AND BRCA1-A COMPLEX MEMBER 2"/>
    <property type="match status" value="1"/>
</dbReference>
<evidence type="ECO:0000256" key="9">
    <source>
        <dbReference type="ARBA" id="ARBA00022776"/>
    </source>
</evidence>
<dbReference type="GO" id="GO:0003690">
    <property type="term" value="F:double-stranded DNA binding"/>
    <property type="evidence" value="ECO:0007669"/>
    <property type="project" value="UniProtKB-ARBA"/>
</dbReference>
<proteinExistence type="inferred from homology"/>
<dbReference type="InterPro" id="IPR010358">
    <property type="entry name" value="BRE"/>
</dbReference>
<sequence length="799" mass="89001">MNSLSPELALSRISPELRPLLCTVVRNGRVGLDSTNCLRITDLKSGCTSLTPGPCCDRFKLHIPYAGETLKWDIIFNARDPELPPDFIFGEDAEFLPEPSELPHLVAWDSSDSECLLQLVKELLQQYHQYQCQRLKDSSRLLFEYDSLLDDPNYGRSMEIYAGRKNSWTGEFSARFLLKLPVDFSNIPIYLLKDTALDPGEDVALLSVSFEDAEATQVFPKLYLSPSIEHALGGPSALHIPAFPSGGCLIDYVPQVCQLLTNKVQYVIQGYHKRREYIAAFLSHFGMGVVEYDAVGFTKLTLLLMWKDFCFLVHVDLPLYFPRDQPTLTFQSIYHFSSSGQLYSQVQKSYPYSPRWDGNEMAKRAKAYFKSFIPQFQEGAFANGKLLKQLHVPESQITAAIFSNEVASALATNSSTRHHLQCSPHKRANISSVNETMVFPVRRSFHGILVSFSPFHSGTALSSFQKEYCGSSGASPVRVDSFTSGTGGSPISASGYQKYRVDMPGSSSAFIPTINAITTSQDLQWMVQPTVITSMSNPYSRTHPYGLSVPSGPSLLNHTALTRPGVIRSIGDARGRRKRDEQLTPEEEEKRRVRRERNKLAAAKCRNRRRELTEMLQGETEKLEEEKADLQKEIETLQKEKDKLEFMLVAHNPVCKLPPEERHQSALPEQCAPLPLTTMRPNLASRSLNSHNPIVVKQEPMEDGDEQEQVKSQHSVIKPICLGGGIYCSDGDSLNTPVVAASTPVSTPSNPSLIFTYPNMLEPESPSPSSESCSKAHRRSSSSGDQSSDSLNSPTLLAL</sequence>
<keyword evidence="4" id="KW-0963">Cytoplasm</keyword>
<evidence type="ECO:0000256" key="19">
    <source>
        <dbReference type="SAM" id="MobiDB-lite"/>
    </source>
</evidence>
<evidence type="ECO:0000256" key="13">
    <source>
        <dbReference type="ARBA" id="ARBA00023242"/>
    </source>
</evidence>
<dbReference type="InterPro" id="IPR046347">
    <property type="entry name" value="bZIP_sf"/>
</dbReference>